<evidence type="ECO:0000256" key="1">
    <source>
        <dbReference type="ARBA" id="ARBA00004141"/>
    </source>
</evidence>
<evidence type="ECO:0000256" key="4">
    <source>
        <dbReference type="ARBA" id="ARBA00022723"/>
    </source>
</evidence>
<keyword evidence="6" id="KW-0560">Oxidoreductase</keyword>
<dbReference type="PANTHER" id="PTHR35457">
    <property type="entry name" value="HEME A SYNTHASE"/>
    <property type="match status" value="1"/>
</dbReference>
<evidence type="ECO:0000256" key="10">
    <source>
        <dbReference type="ARBA" id="ARBA00023157"/>
    </source>
</evidence>
<dbReference type="GO" id="GO:0016491">
    <property type="term" value="F:oxidoreductase activity"/>
    <property type="evidence" value="ECO:0007669"/>
    <property type="project" value="UniProtKB-KW"/>
</dbReference>
<comment type="subcellular location">
    <subcellularLocation>
        <location evidence="1">Membrane</location>
        <topology evidence="1">Multi-pass membrane protein</topology>
    </subcellularLocation>
</comment>
<reference evidence="13 14" key="1">
    <citation type="journal article" date="2015" name="Genome Announc.">
        <title>Draft Genome Sequence of Filamentous Marine Cyanobacterium Lyngbya confervoides Strain BDU141951.</title>
        <authorList>
            <person name="Chandrababunaidu M.M."/>
            <person name="Sen D."/>
            <person name="Tripathy S."/>
        </authorList>
    </citation>
    <scope>NUCLEOTIDE SEQUENCE [LARGE SCALE GENOMIC DNA]</scope>
    <source>
        <strain evidence="13 14">BDU141951</strain>
    </source>
</reference>
<evidence type="ECO:0000256" key="3">
    <source>
        <dbReference type="ARBA" id="ARBA00022692"/>
    </source>
</evidence>
<comment type="pathway">
    <text evidence="11">Porphyrin-containing compound metabolism.</text>
</comment>
<keyword evidence="5 12" id="KW-1133">Transmembrane helix</keyword>
<feature type="transmembrane region" description="Helical" evidence="12">
    <location>
        <begin position="247"/>
        <end position="273"/>
    </location>
</feature>
<organism evidence="13 14">
    <name type="scientific">Lyngbya confervoides BDU141951</name>
    <dbReference type="NCBI Taxonomy" id="1574623"/>
    <lineage>
        <taxon>Bacteria</taxon>
        <taxon>Bacillati</taxon>
        <taxon>Cyanobacteriota</taxon>
        <taxon>Cyanophyceae</taxon>
        <taxon>Oscillatoriophycideae</taxon>
        <taxon>Oscillatoriales</taxon>
        <taxon>Microcoleaceae</taxon>
        <taxon>Lyngbya</taxon>
    </lineage>
</organism>
<evidence type="ECO:0000256" key="5">
    <source>
        <dbReference type="ARBA" id="ARBA00022989"/>
    </source>
</evidence>
<evidence type="ECO:0000256" key="11">
    <source>
        <dbReference type="ARBA" id="ARBA00023444"/>
    </source>
</evidence>
<dbReference type="Pfam" id="PF02628">
    <property type="entry name" value="COX15-CtaA"/>
    <property type="match status" value="1"/>
</dbReference>
<evidence type="ECO:0000313" key="13">
    <source>
        <dbReference type="EMBL" id="MCM1984065.1"/>
    </source>
</evidence>
<evidence type="ECO:0000256" key="6">
    <source>
        <dbReference type="ARBA" id="ARBA00023002"/>
    </source>
</evidence>
<dbReference type="GO" id="GO:0016020">
    <property type="term" value="C:membrane"/>
    <property type="evidence" value="ECO:0007669"/>
    <property type="project" value="UniProtKB-SubCell"/>
</dbReference>
<keyword evidence="4" id="KW-0479">Metal-binding</keyword>
<evidence type="ECO:0000256" key="9">
    <source>
        <dbReference type="ARBA" id="ARBA00023136"/>
    </source>
</evidence>
<evidence type="ECO:0000256" key="12">
    <source>
        <dbReference type="SAM" id="Phobius"/>
    </source>
</evidence>
<evidence type="ECO:0000256" key="8">
    <source>
        <dbReference type="ARBA" id="ARBA00023133"/>
    </source>
</evidence>
<keyword evidence="3 12" id="KW-0812">Transmembrane</keyword>
<dbReference type="PANTHER" id="PTHR35457:SF1">
    <property type="entry name" value="HEME A SYNTHASE"/>
    <property type="match status" value="1"/>
</dbReference>
<evidence type="ECO:0000313" key="14">
    <source>
        <dbReference type="Proteomes" id="UP000031561"/>
    </source>
</evidence>
<dbReference type="Proteomes" id="UP000031561">
    <property type="component" value="Unassembled WGS sequence"/>
</dbReference>
<keyword evidence="10" id="KW-1015">Disulfide bond</keyword>
<evidence type="ECO:0000256" key="7">
    <source>
        <dbReference type="ARBA" id="ARBA00023004"/>
    </source>
</evidence>
<comment type="caution">
    <text evidence="13">The sequence shown here is derived from an EMBL/GenBank/DDBJ whole genome shotgun (WGS) entry which is preliminary data.</text>
</comment>
<feature type="transmembrane region" description="Helical" evidence="12">
    <location>
        <begin position="53"/>
        <end position="76"/>
    </location>
</feature>
<proteinExistence type="predicted"/>
<gene>
    <name evidence="13" type="ORF">QQ91_0014670</name>
</gene>
<sequence length="296" mass="31557">MLFLGLAGLTLGLMALGSATRVMNAGLSCPDWPLCFGSFVPKQQMNLQVFLEWFHRLVASTVGVCVLGLNGLVLVLRQRLPRWLPWATGLCFGLVVFQGILGGLTVTQLLRFDIVTAHLATGLLFFSSLVTIGTALMPYQGTGMVNYLPWASFTAVGLIYLQSILGALVASRWAVHQCLGSASLCSVLYSHFIGVVPAALSVLIVVVMAGRTAALHPLLRRLTQLAALLLGLQVGLGLSTLKFHLQIVVLTVAHQFIGASLLGVVLAMSVIALRDRLQAKDLPTIHPSTVAPSPLT</sequence>
<dbReference type="InterPro" id="IPR050450">
    <property type="entry name" value="COX15/CtaA_HemeA_synthase"/>
</dbReference>
<feature type="transmembrane region" description="Helical" evidence="12">
    <location>
        <begin position="189"/>
        <end position="210"/>
    </location>
</feature>
<dbReference type="GO" id="GO:0006783">
    <property type="term" value="P:heme biosynthetic process"/>
    <property type="evidence" value="ECO:0007669"/>
    <property type="project" value="UniProtKB-KW"/>
</dbReference>
<dbReference type="EMBL" id="JTHE03000087">
    <property type="protein sequence ID" value="MCM1984065.1"/>
    <property type="molecule type" value="Genomic_DNA"/>
</dbReference>
<keyword evidence="7" id="KW-0408">Iron</keyword>
<keyword evidence="9 12" id="KW-0472">Membrane</keyword>
<protein>
    <submittedName>
        <fullName evidence="13">COX15/CtaA family protein</fullName>
    </submittedName>
</protein>
<dbReference type="InterPro" id="IPR003780">
    <property type="entry name" value="COX15/CtaA_fam"/>
</dbReference>
<name>A0ABD4T683_9CYAN</name>
<dbReference type="GO" id="GO:0046872">
    <property type="term" value="F:metal ion binding"/>
    <property type="evidence" value="ECO:0007669"/>
    <property type="project" value="UniProtKB-KW"/>
</dbReference>
<feature type="transmembrane region" description="Helical" evidence="12">
    <location>
        <begin position="148"/>
        <end position="169"/>
    </location>
</feature>
<feature type="transmembrane region" description="Helical" evidence="12">
    <location>
        <begin position="83"/>
        <end position="104"/>
    </location>
</feature>
<feature type="transmembrane region" description="Helical" evidence="12">
    <location>
        <begin position="222"/>
        <end position="241"/>
    </location>
</feature>
<keyword evidence="8" id="KW-0350">Heme biosynthesis</keyword>
<keyword evidence="2" id="KW-1003">Cell membrane</keyword>
<accession>A0ABD4T683</accession>
<dbReference type="AlphaFoldDB" id="A0ABD4T683"/>
<evidence type="ECO:0000256" key="2">
    <source>
        <dbReference type="ARBA" id="ARBA00022475"/>
    </source>
</evidence>
<keyword evidence="14" id="KW-1185">Reference proteome</keyword>
<feature type="transmembrane region" description="Helical" evidence="12">
    <location>
        <begin position="116"/>
        <end position="136"/>
    </location>
</feature>